<gene>
    <name evidence="2" type="ORF">BN961_00003</name>
</gene>
<dbReference type="OrthoDB" id="7371803at2"/>
<keyword evidence="1" id="KW-0732">Signal</keyword>
<accession>A0A090N6C9</accession>
<evidence type="ECO:0000313" key="2">
    <source>
        <dbReference type="EMBL" id="CEG06633.1"/>
    </source>
</evidence>
<dbReference type="Proteomes" id="UP000035762">
    <property type="component" value="Unassembled WGS sequence"/>
</dbReference>
<comment type="caution">
    <text evidence="2">The sequence shown here is derived from an EMBL/GenBank/DDBJ whole genome shotgun (WGS) entry which is preliminary data.</text>
</comment>
<reference evidence="2 3" key="1">
    <citation type="journal article" date="2014" name="Genome Announc.">
        <title>Genome Sequence of Afipia felis Strain 76713, Isolated in Hospital Water Using an Amoeba Co-Culture Procedure.</title>
        <authorList>
            <person name="Benamar S."/>
            <person name="La Scola B."/>
            <person name="Croce O."/>
        </authorList>
    </citation>
    <scope>NUCLEOTIDE SEQUENCE [LARGE SCALE GENOMIC DNA]</scope>
    <source>
        <strain evidence="2 3">76713</strain>
    </source>
</reference>
<dbReference type="STRING" id="1035.BN961_00003"/>
<dbReference type="RefSeq" id="WP_048756794.1">
    <property type="nucleotide sequence ID" value="NZ_CCAZ020000001.1"/>
</dbReference>
<feature type="chain" id="PRO_5001861435" evidence="1">
    <location>
        <begin position="25"/>
        <end position="101"/>
    </location>
</feature>
<organism evidence="2 3">
    <name type="scientific">Afipia felis</name>
    <name type="common">Cat scratch disease bacillus</name>
    <dbReference type="NCBI Taxonomy" id="1035"/>
    <lineage>
        <taxon>Bacteria</taxon>
        <taxon>Pseudomonadati</taxon>
        <taxon>Pseudomonadota</taxon>
        <taxon>Alphaproteobacteria</taxon>
        <taxon>Hyphomicrobiales</taxon>
        <taxon>Nitrobacteraceae</taxon>
        <taxon>Afipia</taxon>
    </lineage>
</organism>
<dbReference type="EMBL" id="CCAZ020000001">
    <property type="protein sequence ID" value="CEG06633.1"/>
    <property type="molecule type" value="Genomic_DNA"/>
</dbReference>
<dbReference type="InterPro" id="IPR021647">
    <property type="entry name" value="CusF_Ec"/>
</dbReference>
<feature type="signal peptide" evidence="1">
    <location>
        <begin position="1"/>
        <end position="24"/>
    </location>
</feature>
<dbReference type="Gene3D" id="2.40.50.320">
    <property type="entry name" value="Copper binding periplasmic protein CusF"/>
    <property type="match status" value="1"/>
</dbReference>
<keyword evidence="3" id="KW-1185">Reference proteome</keyword>
<evidence type="ECO:0000256" key="1">
    <source>
        <dbReference type="SAM" id="SignalP"/>
    </source>
</evidence>
<sequence>MKKRNFIAGILAISFALSSAAAMAQADMAKGEVKKIDESAGKITLKHGPIKNLDMDEDGMTMVFRVQDPAMLKQVKVGDKVQFQAERATAGITVTKIEKAK</sequence>
<dbReference type="InterPro" id="IPR042230">
    <property type="entry name" value="CusF_sf"/>
</dbReference>
<name>A0A090N6C9_AFIFE</name>
<protein>
    <submittedName>
        <fullName evidence="2">Periplasmic copper-binding protein</fullName>
    </submittedName>
</protein>
<dbReference type="AlphaFoldDB" id="A0A090N6C9"/>
<evidence type="ECO:0000313" key="3">
    <source>
        <dbReference type="Proteomes" id="UP000035762"/>
    </source>
</evidence>
<proteinExistence type="predicted"/>
<dbReference type="Pfam" id="PF11604">
    <property type="entry name" value="CusF_Ec"/>
    <property type="match status" value="1"/>
</dbReference>